<evidence type="ECO:0000256" key="7">
    <source>
        <dbReference type="ARBA" id="ARBA00023136"/>
    </source>
</evidence>
<dbReference type="Pfam" id="PF02167">
    <property type="entry name" value="Cytochrom_C1"/>
    <property type="match status" value="1"/>
</dbReference>
<dbReference type="Gene3D" id="1.20.5.100">
    <property type="entry name" value="Cytochrome c1, transmembrane anchor, C-terminal"/>
    <property type="match status" value="1"/>
</dbReference>
<dbReference type="PRINTS" id="PR00603">
    <property type="entry name" value="CYTOCHROMEC1"/>
</dbReference>
<dbReference type="EMBL" id="JALJYF010000001">
    <property type="protein sequence ID" value="MCP1726089.1"/>
    <property type="molecule type" value="Genomic_DNA"/>
</dbReference>
<reference evidence="10 11" key="1">
    <citation type="submission" date="2022-03" db="EMBL/GenBank/DDBJ databases">
        <title>Genomic Encyclopedia of Type Strains, Phase III (KMG-III): the genomes of soil and plant-associated and newly described type strains.</title>
        <authorList>
            <person name="Whitman W."/>
        </authorList>
    </citation>
    <scope>NUCLEOTIDE SEQUENCE [LARGE SCALE GENOMIC DNA]</scope>
    <source>
        <strain evidence="10 11">BSker1</strain>
    </source>
</reference>
<keyword evidence="6" id="KW-0408">Iron</keyword>
<name>A0ABT1G461_9GAMM</name>
<keyword evidence="3 8" id="KW-0812">Transmembrane</keyword>
<evidence type="ECO:0000256" key="1">
    <source>
        <dbReference type="ARBA" id="ARBA00004370"/>
    </source>
</evidence>
<keyword evidence="2" id="KW-0349">Heme</keyword>
<evidence type="ECO:0000256" key="8">
    <source>
        <dbReference type="SAM" id="Phobius"/>
    </source>
</evidence>
<feature type="transmembrane region" description="Helical" evidence="8">
    <location>
        <begin position="224"/>
        <end position="243"/>
    </location>
</feature>
<evidence type="ECO:0000256" key="4">
    <source>
        <dbReference type="ARBA" id="ARBA00022723"/>
    </source>
</evidence>
<dbReference type="Proteomes" id="UP001523550">
    <property type="component" value="Unassembled WGS sequence"/>
</dbReference>
<dbReference type="PANTHER" id="PTHR10266">
    <property type="entry name" value="CYTOCHROME C1"/>
    <property type="match status" value="1"/>
</dbReference>
<evidence type="ECO:0000313" key="11">
    <source>
        <dbReference type="Proteomes" id="UP001523550"/>
    </source>
</evidence>
<dbReference type="SUPFAM" id="SSF46626">
    <property type="entry name" value="Cytochrome c"/>
    <property type="match status" value="1"/>
</dbReference>
<sequence length="252" mass="28894">MMRTIKKLTLSALFLMLVAPGAAIGFADSDGGFKPRVANNDVTNQASLQRGAKYYMNYCLGCHSMEYKRYQRIADDLNLPEDIMLENLAFTGEELSDMVNIAMPPDDAEDWFGLDVPDLTLVGRSRGADWIYNFLHTFYLDENTITGTNNKMLENAAMPHALWSLQGIQKAVYEEDDDGDEVFVGFEIVQEGRMSAQEYDRMVLDIVNFLDYAGEPIQTKRKRIGVWVLIFIGVFTFLSWLLYKEYWRDIKK</sequence>
<feature type="chain" id="PRO_5046900269" evidence="9">
    <location>
        <begin position="28"/>
        <end position="252"/>
    </location>
</feature>
<keyword evidence="7 8" id="KW-0472">Membrane</keyword>
<dbReference type="InterPro" id="IPR002326">
    <property type="entry name" value="Cyt_c1"/>
</dbReference>
<comment type="subcellular location">
    <subcellularLocation>
        <location evidence="1">Membrane</location>
    </subcellularLocation>
</comment>
<evidence type="ECO:0000256" key="2">
    <source>
        <dbReference type="ARBA" id="ARBA00022617"/>
    </source>
</evidence>
<accession>A0ABT1G461</accession>
<comment type="caution">
    <text evidence="10">The sequence shown here is derived from an EMBL/GenBank/DDBJ whole genome shotgun (WGS) entry which is preliminary data.</text>
</comment>
<dbReference type="PANTHER" id="PTHR10266:SF3">
    <property type="entry name" value="CYTOCHROME C1, HEME PROTEIN, MITOCHONDRIAL"/>
    <property type="match status" value="1"/>
</dbReference>
<dbReference type="Gene3D" id="1.10.760.10">
    <property type="entry name" value="Cytochrome c-like domain"/>
    <property type="match status" value="1"/>
</dbReference>
<keyword evidence="11" id="KW-1185">Reference proteome</keyword>
<keyword evidence="5 8" id="KW-1133">Transmembrane helix</keyword>
<evidence type="ECO:0000256" key="5">
    <source>
        <dbReference type="ARBA" id="ARBA00022989"/>
    </source>
</evidence>
<organism evidence="10 11">
    <name type="scientific">Natronospira proteinivora</name>
    <dbReference type="NCBI Taxonomy" id="1807133"/>
    <lineage>
        <taxon>Bacteria</taxon>
        <taxon>Pseudomonadati</taxon>
        <taxon>Pseudomonadota</taxon>
        <taxon>Gammaproteobacteria</taxon>
        <taxon>Natronospirales</taxon>
        <taxon>Natronospiraceae</taxon>
        <taxon>Natronospira</taxon>
    </lineage>
</organism>
<protein>
    <submittedName>
        <fullName evidence="10">Ubiquinol-cytochrome c reductase cytochrome c1 subunit</fullName>
    </submittedName>
</protein>
<proteinExistence type="predicted"/>
<evidence type="ECO:0000313" key="10">
    <source>
        <dbReference type="EMBL" id="MCP1726089.1"/>
    </source>
</evidence>
<dbReference type="InterPro" id="IPR036909">
    <property type="entry name" value="Cyt_c-like_dom_sf"/>
</dbReference>
<evidence type="ECO:0000256" key="6">
    <source>
        <dbReference type="ARBA" id="ARBA00023004"/>
    </source>
</evidence>
<feature type="signal peptide" evidence="9">
    <location>
        <begin position="1"/>
        <end position="27"/>
    </location>
</feature>
<keyword evidence="9" id="KW-0732">Signal</keyword>
<evidence type="ECO:0000256" key="3">
    <source>
        <dbReference type="ARBA" id="ARBA00022692"/>
    </source>
</evidence>
<evidence type="ECO:0000256" key="9">
    <source>
        <dbReference type="SAM" id="SignalP"/>
    </source>
</evidence>
<gene>
    <name evidence="10" type="ORF">J2T60_000054</name>
</gene>
<keyword evidence="4" id="KW-0479">Metal-binding</keyword>
<dbReference type="RefSeq" id="WP_253443813.1">
    <property type="nucleotide sequence ID" value="NZ_JALJYF010000001.1"/>
</dbReference>